<accession>A0ABW0QWD3</accession>
<sequence>MSQSAAEMVEVSEDGTEQMNRLIGKTSKTESMTRSMIDKVEKLKESTGSIRKILIMLNSITNQTNILSLNASIEAVRAGAAGKGFMVVAEEIRKLADQSRQSIQVVGEITELIQGEIEETVNVLTEAYPLFQEQMSSVKDTDSLFRRVREQMGELISDMEEATRSIRDLDKVQVELSGSMSNVSAVSEQASATSEEVASLTVQQRHASDGLVELSGKLEGLSAALKETLSRFTL</sequence>
<name>A0ABW0QWD3_9BACL</name>
<dbReference type="Proteomes" id="UP001596108">
    <property type="component" value="Unassembled WGS sequence"/>
</dbReference>
<evidence type="ECO:0000313" key="4">
    <source>
        <dbReference type="EMBL" id="MFC5528743.1"/>
    </source>
</evidence>
<comment type="caution">
    <text evidence="4">The sequence shown here is derived from an EMBL/GenBank/DDBJ whole genome shotgun (WGS) entry which is preliminary data.</text>
</comment>
<dbReference type="PANTHER" id="PTHR32089:SF112">
    <property type="entry name" value="LYSOZYME-LIKE PROTEIN-RELATED"/>
    <property type="match status" value="1"/>
</dbReference>
<dbReference type="SMART" id="SM00283">
    <property type="entry name" value="MA"/>
    <property type="match status" value="1"/>
</dbReference>
<dbReference type="Gene3D" id="1.10.287.950">
    <property type="entry name" value="Methyl-accepting chemotaxis protein"/>
    <property type="match status" value="1"/>
</dbReference>
<evidence type="ECO:0000259" key="3">
    <source>
        <dbReference type="PROSITE" id="PS50111"/>
    </source>
</evidence>
<dbReference type="PROSITE" id="PS50111">
    <property type="entry name" value="CHEMOTAXIS_TRANSDUC_2"/>
    <property type="match status" value="1"/>
</dbReference>
<proteinExistence type="predicted"/>
<keyword evidence="1 2" id="KW-0807">Transducer</keyword>
<evidence type="ECO:0000313" key="5">
    <source>
        <dbReference type="Proteomes" id="UP001596108"/>
    </source>
</evidence>
<dbReference type="EMBL" id="JBHSNC010000012">
    <property type="protein sequence ID" value="MFC5528743.1"/>
    <property type="molecule type" value="Genomic_DNA"/>
</dbReference>
<dbReference type="Pfam" id="PF00015">
    <property type="entry name" value="MCPsignal"/>
    <property type="match status" value="1"/>
</dbReference>
<keyword evidence="5" id="KW-1185">Reference proteome</keyword>
<evidence type="ECO:0000256" key="2">
    <source>
        <dbReference type="PROSITE-ProRule" id="PRU00284"/>
    </source>
</evidence>
<dbReference type="RefSeq" id="WP_378110604.1">
    <property type="nucleotide sequence ID" value="NZ_JBHSNC010000012.1"/>
</dbReference>
<dbReference type="InterPro" id="IPR004089">
    <property type="entry name" value="MCPsignal_dom"/>
</dbReference>
<reference evidence="5" key="1">
    <citation type="journal article" date="2019" name="Int. J. Syst. Evol. Microbiol.">
        <title>The Global Catalogue of Microorganisms (GCM) 10K type strain sequencing project: providing services to taxonomists for standard genome sequencing and annotation.</title>
        <authorList>
            <consortium name="The Broad Institute Genomics Platform"/>
            <consortium name="The Broad Institute Genome Sequencing Center for Infectious Disease"/>
            <person name="Wu L."/>
            <person name="Ma J."/>
        </authorList>
    </citation>
    <scope>NUCLEOTIDE SEQUENCE [LARGE SCALE GENOMIC DNA]</scope>
    <source>
        <strain evidence="5">CGMCC 1.18578</strain>
    </source>
</reference>
<dbReference type="PANTHER" id="PTHR32089">
    <property type="entry name" value="METHYL-ACCEPTING CHEMOTAXIS PROTEIN MCPB"/>
    <property type="match status" value="1"/>
</dbReference>
<protein>
    <submittedName>
        <fullName evidence="4">Methyl-accepting chemotaxis protein</fullName>
    </submittedName>
</protein>
<feature type="domain" description="Methyl-accepting transducer" evidence="3">
    <location>
        <begin position="1"/>
        <end position="198"/>
    </location>
</feature>
<gene>
    <name evidence="4" type="ORF">ACFPQ4_04645</name>
</gene>
<evidence type="ECO:0000256" key="1">
    <source>
        <dbReference type="ARBA" id="ARBA00023224"/>
    </source>
</evidence>
<dbReference type="SUPFAM" id="SSF58104">
    <property type="entry name" value="Methyl-accepting chemotaxis protein (MCP) signaling domain"/>
    <property type="match status" value="1"/>
</dbReference>
<organism evidence="4 5">
    <name type="scientific">Cohnella yongneupensis</name>
    <dbReference type="NCBI Taxonomy" id="425006"/>
    <lineage>
        <taxon>Bacteria</taxon>
        <taxon>Bacillati</taxon>
        <taxon>Bacillota</taxon>
        <taxon>Bacilli</taxon>
        <taxon>Bacillales</taxon>
        <taxon>Paenibacillaceae</taxon>
        <taxon>Cohnella</taxon>
    </lineage>
</organism>